<dbReference type="AlphaFoldDB" id="A0A420I4L8"/>
<reference evidence="1 2" key="1">
    <citation type="journal article" date="2018" name="BMC Genomics">
        <title>Comparative genome analyses reveal sequence features reflecting distinct modes of host-adaptation between dicot and monocot powdery mildew.</title>
        <authorList>
            <person name="Wu Y."/>
            <person name="Ma X."/>
            <person name="Pan Z."/>
            <person name="Kale S.D."/>
            <person name="Song Y."/>
            <person name="King H."/>
            <person name="Zhang Q."/>
            <person name="Presley C."/>
            <person name="Deng X."/>
            <person name="Wei C.I."/>
            <person name="Xiao S."/>
        </authorList>
    </citation>
    <scope>NUCLEOTIDE SEQUENCE [LARGE SCALE GENOMIC DNA]</scope>
    <source>
        <strain evidence="1">UMSG2</strain>
    </source>
</reference>
<comment type="caution">
    <text evidence="1">The sequence shown here is derived from an EMBL/GenBank/DDBJ whole genome shotgun (WGS) entry which is preliminary data.</text>
</comment>
<proteinExistence type="predicted"/>
<dbReference type="EMBL" id="MCFK01001793">
    <property type="protein sequence ID" value="RKF64592.1"/>
    <property type="molecule type" value="Genomic_DNA"/>
</dbReference>
<sequence length="151" mass="17536">MKMHICMRCRGVLYGYSETTRYCCACKASTMVPVYMADHNFDYQRNASNPYPAGHAFHDYVKDRSSQSWCSSETNPRNRFTGQTSAKFRRKPITLASQESLETLIWRTFLSLWTLPNLPRSSYIGIRGYLDEKFTQKLRVKGINYSQVMSS</sequence>
<evidence type="ECO:0000313" key="1">
    <source>
        <dbReference type="EMBL" id="RKF64592.1"/>
    </source>
</evidence>
<protein>
    <submittedName>
        <fullName evidence="1">Uncharacterized protein</fullName>
    </submittedName>
</protein>
<organism evidence="1 2">
    <name type="scientific">Erysiphe neolycopersici</name>
    <dbReference type="NCBI Taxonomy" id="212602"/>
    <lineage>
        <taxon>Eukaryota</taxon>
        <taxon>Fungi</taxon>
        <taxon>Dikarya</taxon>
        <taxon>Ascomycota</taxon>
        <taxon>Pezizomycotina</taxon>
        <taxon>Leotiomycetes</taxon>
        <taxon>Erysiphales</taxon>
        <taxon>Erysiphaceae</taxon>
        <taxon>Erysiphe</taxon>
    </lineage>
</organism>
<dbReference type="Proteomes" id="UP000286134">
    <property type="component" value="Unassembled WGS sequence"/>
</dbReference>
<keyword evidence="2" id="KW-1185">Reference proteome</keyword>
<gene>
    <name evidence="1" type="ORF">OnM2_017089</name>
</gene>
<evidence type="ECO:0000313" key="2">
    <source>
        <dbReference type="Proteomes" id="UP000286134"/>
    </source>
</evidence>
<name>A0A420I4L8_9PEZI</name>
<accession>A0A420I4L8</accession>